<evidence type="ECO:0000256" key="1">
    <source>
        <dbReference type="ARBA" id="ARBA00009995"/>
    </source>
</evidence>
<dbReference type="PANTHER" id="PTHR11926">
    <property type="entry name" value="GLUCOSYL/GLUCURONOSYL TRANSFERASES"/>
    <property type="match status" value="1"/>
</dbReference>
<accession>A0AAV5ISM1</accession>
<organism evidence="7 8">
    <name type="scientific">Rubroshorea leprosula</name>
    <dbReference type="NCBI Taxonomy" id="152421"/>
    <lineage>
        <taxon>Eukaryota</taxon>
        <taxon>Viridiplantae</taxon>
        <taxon>Streptophyta</taxon>
        <taxon>Embryophyta</taxon>
        <taxon>Tracheophyta</taxon>
        <taxon>Spermatophyta</taxon>
        <taxon>Magnoliopsida</taxon>
        <taxon>eudicotyledons</taxon>
        <taxon>Gunneridae</taxon>
        <taxon>Pentapetalae</taxon>
        <taxon>rosids</taxon>
        <taxon>malvids</taxon>
        <taxon>Malvales</taxon>
        <taxon>Dipterocarpaceae</taxon>
        <taxon>Rubroshorea</taxon>
    </lineage>
</organism>
<dbReference type="GO" id="GO:0080043">
    <property type="term" value="F:quercetin 3-O-glucosyltransferase activity"/>
    <property type="evidence" value="ECO:0007669"/>
    <property type="project" value="TreeGrafter"/>
</dbReference>
<dbReference type="Pfam" id="PF00201">
    <property type="entry name" value="UDPGT"/>
    <property type="match status" value="1"/>
</dbReference>
<comment type="caution">
    <text evidence="7">The sequence shown here is derived from an EMBL/GenBank/DDBJ whole genome shotgun (WGS) entry which is preliminary data.</text>
</comment>
<dbReference type="SUPFAM" id="SSF53756">
    <property type="entry name" value="UDP-Glycosyltransferase/glycogen phosphorylase"/>
    <property type="match status" value="1"/>
</dbReference>
<evidence type="ECO:0000256" key="3">
    <source>
        <dbReference type="ARBA" id="ARBA00022679"/>
    </source>
</evidence>
<protein>
    <recommendedName>
        <fullName evidence="5">Glycosyltransferase</fullName>
        <ecNumber evidence="5">2.4.1.-</ecNumber>
    </recommendedName>
</protein>
<gene>
    <name evidence="7" type="ORF">SLEP1_g14630</name>
</gene>
<dbReference type="GO" id="GO:0080044">
    <property type="term" value="F:quercetin 7-O-glucosyltransferase activity"/>
    <property type="evidence" value="ECO:0007669"/>
    <property type="project" value="TreeGrafter"/>
</dbReference>
<dbReference type="GO" id="GO:0032787">
    <property type="term" value="P:monocarboxylic acid metabolic process"/>
    <property type="evidence" value="ECO:0007669"/>
    <property type="project" value="UniProtKB-ARBA"/>
</dbReference>
<dbReference type="InterPro" id="IPR035595">
    <property type="entry name" value="UDP_glycos_trans_CS"/>
</dbReference>
<keyword evidence="3 4" id="KW-0808">Transferase</keyword>
<evidence type="ECO:0000256" key="2">
    <source>
        <dbReference type="ARBA" id="ARBA00022676"/>
    </source>
</evidence>
<dbReference type="FunFam" id="3.40.50.2000:FF:000057">
    <property type="entry name" value="Glycosyltransferase"/>
    <property type="match status" value="1"/>
</dbReference>
<evidence type="ECO:0000313" key="7">
    <source>
        <dbReference type="EMBL" id="GKV02163.1"/>
    </source>
</evidence>
<feature type="domain" description="Glycosyltransferase N-terminal" evidence="6">
    <location>
        <begin position="9"/>
        <end position="41"/>
    </location>
</feature>
<dbReference type="AlphaFoldDB" id="A0AAV5ISM1"/>
<keyword evidence="8" id="KW-1185">Reference proteome</keyword>
<sequence length="452" mass="50089">MEKKSCSHVLLVPYPTQGHINPMLQFSRRLASKGIKTTLAVTNFISTTIKPQSSTVQIATISDGFDQGGFTEAQSTHDYLARFESAGSKTLADLITKHKNSPHPIDCVVYDSFLPWALDVAHQLGLVGAAFFTQNCAVNYIYYNVHHGLLTLPISPSVPSSIAGLPLLELRDMPGFIYVSGSYPAYFEMVLLQFSNTEKADFVLVNTFYELEQEVVDTMSKVGPLLTIGPTIPSAYLDKRIEDDAFYGLDLFKLESSAATAKWLSNKPPGSVVYVSFGSLSNLSIQQMEEMAWGLKNSGFYFLWVVRDTEKAKIPADAEGEKGFIVGWCPQMEVLSNAAVGCFFTHCGWNSTIEALSLGVPMVAMPQWTDQPTDAKFVEDVWKVGIRVRVEEDGIVRREEIESCIREVVEGERGKELKENAKKWKELSVKAVCEGGSSDKNIDDFVSRLIKT</sequence>
<dbReference type="EC" id="2.4.1.-" evidence="5"/>
<dbReference type="InterPro" id="IPR058980">
    <property type="entry name" value="Glyco_transf_N"/>
</dbReference>
<dbReference type="PROSITE" id="PS00375">
    <property type="entry name" value="UDPGT"/>
    <property type="match status" value="1"/>
</dbReference>
<evidence type="ECO:0000259" key="6">
    <source>
        <dbReference type="Pfam" id="PF26168"/>
    </source>
</evidence>
<evidence type="ECO:0000256" key="5">
    <source>
        <dbReference type="RuleBase" id="RU362057"/>
    </source>
</evidence>
<proteinExistence type="inferred from homology"/>
<name>A0AAV5ISM1_9ROSI</name>
<dbReference type="FunFam" id="3.40.50.2000:FF:000019">
    <property type="entry name" value="Glycosyltransferase"/>
    <property type="match status" value="1"/>
</dbReference>
<comment type="similarity">
    <text evidence="1 4">Belongs to the UDP-glycosyltransferase family.</text>
</comment>
<reference evidence="7 8" key="1">
    <citation type="journal article" date="2021" name="Commun. Biol.">
        <title>The genome of Shorea leprosula (Dipterocarpaceae) highlights the ecological relevance of drought in aseasonal tropical rainforests.</title>
        <authorList>
            <person name="Ng K.K.S."/>
            <person name="Kobayashi M.J."/>
            <person name="Fawcett J.A."/>
            <person name="Hatakeyama M."/>
            <person name="Paape T."/>
            <person name="Ng C.H."/>
            <person name="Ang C.C."/>
            <person name="Tnah L.H."/>
            <person name="Lee C.T."/>
            <person name="Nishiyama T."/>
            <person name="Sese J."/>
            <person name="O'Brien M.J."/>
            <person name="Copetti D."/>
            <person name="Mohd Noor M.I."/>
            <person name="Ong R.C."/>
            <person name="Putra M."/>
            <person name="Sireger I.Z."/>
            <person name="Indrioko S."/>
            <person name="Kosugi Y."/>
            <person name="Izuno A."/>
            <person name="Isagi Y."/>
            <person name="Lee S.L."/>
            <person name="Shimizu K.K."/>
        </authorList>
    </citation>
    <scope>NUCLEOTIDE SEQUENCE [LARGE SCALE GENOMIC DNA]</scope>
    <source>
        <strain evidence="7">214</strain>
    </source>
</reference>
<dbReference type="Gene3D" id="3.40.50.2000">
    <property type="entry name" value="Glycogen Phosphorylase B"/>
    <property type="match status" value="2"/>
</dbReference>
<dbReference type="Proteomes" id="UP001054252">
    <property type="component" value="Unassembled WGS sequence"/>
</dbReference>
<dbReference type="PANTHER" id="PTHR11926:SF1311">
    <property type="entry name" value="UDP-GLYCOSYLTRANSFERASE 74F2"/>
    <property type="match status" value="1"/>
</dbReference>
<dbReference type="EMBL" id="BPVZ01000018">
    <property type="protein sequence ID" value="GKV02163.1"/>
    <property type="molecule type" value="Genomic_DNA"/>
</dbReference>
<dbReference type="InterPro" id="IPR002213">
    <property type="entry name" value="UDP_glucos_trans"/>
</dbReference>
<keyword evidence="2 4" id="KW-0328">Glycosyltransferase</keyword>
<dbReference type="CDD" id="cd03784">
    <property type="entry name" value="GT1_Gtf-like"/>
    <property type="match status" value="1"/>
</dbReference>
<evidence type="ECO:0000313" key="8">
    <source>
        <dbReference type="Proteomes" id="UP001054252"/>
    </source>
</evidence>
<dbReference type="Pfam" id="PF26168">
    <property type="entry name" value="Glyco_transf_N"/>
    <property type="match status" value="1"/>
</dbReference>
<evidence type="ECO:0000256" key="4">
    <source>
        <dbReference type="RuleBase" id="RU003718"/>
    </source>
</evidence>